<evidence type="ECO:0000313" key="3">
    <source>
        <dbReference type="EMBL" id="TGD57055.1"/>
    </source>
</evidence>
<proteinExistence type="inferred from homology"/>
<comment type="similarity">
    <text evidence="1 2">Belongs to the outer membrane factor (OMF) (TC 1.B.17) family.</text>
</comment>
<evidence type="ECO:0000256" key="2">
    <source>
        <dbReference type="RuleBase" id="RU362097"/>
    </source>
</evidence>
<dbReference type="PANTHER" id="PTHR30203">
    <property type="entry name" value="OUTER MEMBRANE CATION EFFLUX PROTEIN"/>
    <property type="match status" value="1"/>
</dbReference>
<comment type="caution">
    <text evidence="3">The sequence shown here is derived from an EMBL/GenBank/DDBJ whole genome shotgun (WGS) entry which is preliminary data.</text>
</comment>
<keyword evidence="2" id="KW-0472">Membrane</keyword>
<keyword evidence="2" id="KW-0449">Lipoprotein</keyword>
<dbReference type="EMBL" id="SRLH01000007">
    <property type="protein sequence ID" value="TGD57055.1"/>
    <property type="molecule type" value="Genomic_DNA"/>
</dbReference>
<keyword evidence="2" id="KW-0564">Palmitate</keyword>
<dbReference type="Gene3D" id="1.20.1600.10">
    <property type="entry name" value="Outer membrane efflux proteins (OEP)"/>
    <property type="match status" value="1"/>
</dbReference>
<evidence type="ECO:0000313" key="4">
    <source>
        <dbReference type="Proteomes" id="UP000297407"/>
    </source>
</evidence>
<dbReference type="Proteomes" id="UP000297407">
    <property type="component" value="Unassembled WGS sequence"/>
</dbReference>
<name>A0A4Z0L7G0_9FLAO</name>
<dbReference type="InterPro" id="IPR003423">
    <property type="entry name" value="OMP_efflux"/>
</dbReference>
<dbReference type="GO" id="GO:0015562">
    <property type="term" value="F:efflux transmembrane transporter activity"/>
    <property type="evidence" value="ECO:0007669"/>
    <property type="project" value="InterPro"/>
</dbReference>
<accession>A0A4Z0L7G0</accession>
<keyword evidence="2" id="KW-1134">Transmembrane beta strand</keyword>
<dbReference type="OrthoDB" id="9770517at2"/>
<dbReference type="NCBIfam" id="TIGR01845">
    <property type="entry name" value="outer_NodT"/>
    <property type="match status" value="1"/>
</dbReference>
<organism evidence="3 4">
    <name type="scientific">Flavobacterium humi</name>
    <dbReference type="NCBI Taxonomy" id="2562683"/>
    <lineage>
        <taxon>Bacteria</taxon>
        <taxon>Pseudomonadati</taxon>
        <taxon>Bacteroidota</taxon>
        <taxon>Flavobacteriia</taxon>
        <taxon>Flavobacteriales</taxon>
        <taxon>Flavobacteriaceae</taxon>
        <taxon>Flavobacterium</taxon>
    </lineage>
</organism>
<dbReference type="GO" id="GO:0005886">
    <property type="term" value="C:plasma membrane"/>
    <property type="evidence" value="ECO:0007669"/>
    <property type="project" value="UniProtKB-SubCell"/>
</dbReference>
<dbReference type="Gene3D" id="2.20.200.10">
    <property type="entry name" value="Outer membrane efflux proteins (OEP)"/>
    <property type="match status" value="1"/>
</dbReference>
<protein>
    <submittedName>
        <fullName evidence="3">Efflux transporter outer membrane subunit</fullName>
    </submittedName>
</protein>
<dbReference type="Pfam" id="PF02321">
    <property type="entry name" value="OEP"/>
    <property type="match status" value="2"/>
</dbReference>
<dbReference type="AlphaFoldDB" id="A0A4Z0L7G0"/>
<sequence length="467" mass="51221">MKKQMKKYSALFLLLTVFGSFAQEVKTPAVPENFRNATVRDTATIAGKPWKEFFTETDLVQLIEGALAKNNSLQVAEENIKIANLQYKQSKWGNVPQVNAFVNSSYSRLSENSLNGRNAQLALGQNHIEDYSAGINLSWEVGIWGKIRNQKKNALAVYMQTAEAKKALQTTVVANVSKGFYDLLMLDAQLDIAKKTLMLNDSTLFMVTLQFEAGQVTSLAKQQTEAQRLASAQLIPQLEQNILLQENGLSILTGTFPEAKERNSRLHLLEVKENLSTGIPAQLISRRPDVKSVELALKAANAKVGITKANLYPSLNITATAGVNAFEASNWFTIPASLFGSVAGGLTAPLLQGKKIRTQYEIAKIQQEQATIEFRQAVLVAVGEVSDALAKIDKQSAQYAIASQRVETLKKAVANAHMLFKNGMATYLEVIVAQSNLLAAELELATIKKDRLSSNVELYRALGGGWE</sequence>
<dbReference type="PANTHER" id="PTHR30203:SF33">
    <property type="entry name" value="BLR4455 PROTEIN"/>
    <property type="match status" value="1"/>
</dbReference>
<keyword evidence="4" id="KW-1185">Reference proteome</keyword>
<feature type="signal peptide" evidence="2">
    <location>
        <begin position="1"/>
        <end position="22"/>
    </location>
</feature>
<dbReference type="SUPFAM" id="SSF56954">
    <property type="entry name" value="Outer membrane efflux proteins (OEP)"/>
    <property type="match status" value="1"/>
</dbReference>
<comment type="subcellular location">
    <subcellularLocation>
        <location evidence="2">Cell membrane</location>
        <topology evidence="2">Lipid-anchor</topology>
    </subcellularLocation>
</comment>
<feature type="chain" id="PRO_5021511603" evidence="2">
    <location>
        <begin position="23"/>
        <end position="467"/>
    </location>
</feature>
<keyword evidence="2" id="KW-0812">Transmembrane</keyword>
<keyword evidence="2" id="KW-0732">Signal</keyword>
<evidence type="ECO:0000256" key="1">
    <source>
        <dbReference type="ARBA" id="ARBA00007613"/>
    </source>
</evidence>
<reference evidence="3 4" key="1">
    <citation type="submission" date="2019-04" db="EMBL/GenBank/DDBJ databases">
        <title>Flavobacterium sp. strain DS2-A Genome sequencing and assembly.</title>
        <authorList>
            <person name="Kim I."/>
        </authorList>
    </citation>
    <scope>NUCLEOTIDE SEQUENCE [LARGE SCALE GENOMIC DNA]</scope>
    <source>
        <strain evidence="3 4">DS2-A</strain>
    </source>
</reference>
<dbReference type="InterPro" id="IPR010131">
    <property type="entry name" value="MdtP/NodT-like"/>
</dbReference>
<gene>
    <name evidence="3" type="ORF">E4635_12865</name>
</gene>
<dbReference type="RefSeq" id="WP_135527109.1">
    <property type="nucleotide sequence ID" value="NZ_SRLH01000007.1"/>
</dbReference>